<keyword evidence="2" id="KW-0560">Oxidoreductase</keyword>
<dbReference type="Gene3D" id="2.60.40.420">
    <property type="entry name" value="Cupredoxins - blue copper proteins"/>
    <property type="match status" value="3"/>
</dbReference>
<evidence type="ECO:0000259" key="6">
    <source>
        <dbReference type="Pfam" id="PF07732"/>
    </source>
</evidence>
<dbReference type="InterPro" id="IPR011706">
    <property type="entry name" value="Cu-oxidase_C"/>
</dbReference>
<feature type="domain" description="Plastocyanin-like" evidence="4">
    <location>
        <begin position="211"/>
        <end position="295"/>
    </location>
</feature>
<reference evidence="7 8" key="1">
    <citation type="submission" date="2013-05" db="EMBL/GenBank/DDBJ databases">
        <title>Genome assembly of Chondromyces apiculatus DSM 436.</title>
        <authorList>
            <person name="Sharma G."/>
            <person name="Khatri I."/>
            <person name="Kaur C."/>
            <person name="Mayilraj S."/>
            <person name="Subramanian S."/>
        </authorList>
    </citation>
    <scope>NUCLEOTIDE SEQUENCE [LARGE SCALE GENOMIC DNA]</scope>
    <source>
        <strain evidence="7 8">DSM 436</strain>
    </source>
</reference>
<dbReference type="Pfam" id="PF00394">
    <property type="entry name" value="Cu-oxidase"/>
    <property type="match status" value="1"/>
</dbReference>
<evidence type="ECO:0000313" key="8">
    <source>
        <dbReference type="Proteomes" id="UP000019678"/>
    </source>
</evidence>
<dbReference type="GO" id="GO:0030288">
    <property type="term" value="C:outer membrane-bounded periplasmic space"/>
    <property type="evidence" value="ECO:0007669"/>
    <property type="project" value="TreeGrafter"/>
</dbReference>
<evidence type="ECO:0000256" key="1">
    <source>
        <dbReference type="ARBA" id="ARBA00022723"/>
    </source>
</evidence>
<dbReference type="AlphaFoldDB" id="A0A017T938"/>
<protein>
    <submittedName>
        <fullName evidence="7">Multicopper oxidase</fullName>
    </submittedName>
</protein>
<evidence type="ECO:0000259" key="4">
    <source>
        <dbReference type="Pfam" id="PF00394"/>
    </source>
</evidence>
<dbReference type="InterPro" id="IPR002355">
    <property type="entry name" value="Cu_oxidase_Cu_BS"/>
</dbReference>
<feature type="region of interest" description="Disordered" evidence="3">
    <location>
        <begin position="19"/>
        <end position="42"/>
    </location>
</feature>
<dbReference type="Pfam" id="PF07731">
    <property type="entry name" value="Cu-oxidase_2"/>
    <property type="match status" value="1"/>
</dbReference>
<dbReference type="Proteomes" id="UP000019678">
    <property type="component" value="Unassembled WGS sequence"/>
</dbReference>
<dbReference type="OrthoDB" id="9757546at2"/>
<gene>
    <name evidence="7" type="ORF">CAP_3686</name>
</gene>
<dbReference type="GO" id="GO:0016491">
    <property type="term" value="F:oxidoreductase activity"/>
    <property type="evidence" value="ECO:0007669"/>
    <property type="project" value="UniProtKB-KW"/>
</dbReference>
<keyword evidence="8" id="KW-1185">Reference proteome</keyword>
<dbReference type="SUPFAM" id="SSF49503">
    <property type="entry name" value="Cupredoxins"/>
    <property type="match status" value="3"/>
</dbReference>
<evidence type="ECO:0000256" key="3">
    <source>
        <dbReference type="SAM" id="MobiDB-lite"/>
    </source>
</evidence>
<evidence type="ECO:0000259" key="5">
    <source>
        <dbReference type="Pfam" id="PF07731"/>
    </source>
</evidence>
<dbReference type="STRING" id="1192034.CAP_3686"/>
<dbReference type="eggNOG" id="COG2132">
    <property type="taxonomic scope" value="Bacteria"/>
</dbReference>
<feature type="domain" description="Plastocyanin-like" evidence="6">
    <location>
        <begin position="69"/>
        <end position="175"/>
    </location>
</feature>
<dbReference type="RefSeq" id="WP_081865032.1">
    <property type="nucleotide sequence ID" value="NZ_ASRX01000027.1"/>
</dbReference>
<dbReference type="GO" id="GO:0005507">
    <property type="term" value="F:copper ion binding"/>
    <property type="evidence" value="ECO:0007669"/>
    <property type="project" value="InterPro"/>
</dbReference>
<organism evidence="7 8">
    <name type="scientific">Chondromyces apiculatus DSM 436</name>
    <dbReference type="NCBI Taxonomy" id="1192034"/>
    <lineage>
        <taxon>Bacteria</taxon>
        <taxon>Pseudomonadati</taxon>
        <taxon>Myxococcota</taxon>
        <taxon>Polyangia</taxon>
        <taxon>Polyangiales</taxon>
        <taxon>Polyangiaceae</taxon>
        <taxon>Chondromyces</taxon>
    </lineage>
</organism>
<dbReference type="PROSITE" id="PS00080">
    <property type="entry name" value="MULTICOPPER_OXIDASE2"/>
    <property type="match status" value="1"/>
</dbReference>
<sequence>MRRSSAVLLFASALLGCGGDEDGTSGTSNTPGVPPLPVIEGLTPPEDLNPDPHILEVDLVARPNAVALLSGDLTEMLNYNGQFPGPLLHARVGDRIVVHFKNELEEPTVVHWHGLRISDQMDGSPMIQNPVQPGESFTYDFVVPDAGTYWYHTHFHQIEQFERGLYGGIVVHEQEAPVFSAERMFMGDDIRLNFRNQVAVFQASGPDVGAGRVGNIVLVNGKPINDEGGPATFTMPRGAIERWRFVLATNALSYGLRIRGADARVIATDGGLLPEPFALDQVEIAPGQRYEFEVRPAADATEVVLEAMILVLDENNEVVEAPFEIARGTIEGEVSTAEPVYPTVTLPATDVQAENHDWKLSGAVVDGKVQFTINGVPAFVGEGHEHVVIETFEPNVPVKITLSSEVSPSHPFHIHGQFFQILERGGQPVFEPGLRDTVHVRGTETATILSYFENPGQWMVHCHISEHSENGMMADILVGEPAEEHAH</sequence>
<dbReference type="InterPro" id="IPR011707">
    <property type="entry name" value="Cu-oxidase-like_N"/>
</dbReference>
<evidence type="ECO:0000313" key="7">
    <source>
        <dbReference type="EMBL" id="EYF05096.1"/>
    </source>
</evidence>
<dbReference type="PANTHER" id="PTHR11709:SF2">
    <property type="entry name" value="MULTICOPPER OXIDASE LPR1"/>
    <property type="match status" value="1"/>
</dbReference>
<comment type="caution">
    <text evidence="7">The sequence shown here is derived from an EMBL/GenBank/DDBJ whole genome shotgun (WGS) entry which is preliminary data.</text>
</comment>
<dbReference type="CDD" id="cd13861">
    <property type="entry name" value="CuRO_1_CumA_like"/>
    <property type="match status" value="1"/>
</dbReference>
<dbReference type="EMBL" id="ASRX01000027">
    <property type="protein sequence ID" value="EYF05096.1"/>
    <property type="molecule type" value="Genomic_DNA"/>
</dbReference>
<dbReference type="InterPro" id="IPR008972">
    <property type="entry name" value="Cupredoxin"/>
</dbReference>
<evidence type="ECO:0000256" key="2">
    <source>
        <dbReference type="ARBA" id="ARBA00023002"/>
    </source>
</evidence>
<keyword evidence="1" id="KW-0479">Metal-binding</keyword>
<dbReference type="PANTHER" id="PTHR11709">
    <property type="entry name" value="MULTI-COPPER OXIDASE"/>
    <property type="match status" value="1"/>
</dbReference>
<accession>A0A017T938</accession>
<dbReference type="InterPro" id="IPR045087">
    <property type="entry name" value="Cu-oxidase_fam"/>
</dbReference>
<feature type="domain" description="Plastocyanin-like" evidence="5">
    <location>
        <begin position="391"/>
        <end position="479"/>
    </location>
</feature>
<dbReference type="PROSITE" id="PS51257">
    <property type="entry name" value="PROKAR_LIPOPROTEIN"/>
    <property type="match status" value="1"/>
</dbReference>
<proteinExistence type="predicted"/>
<dbReference type="InterPro" id="IPR001117">
    <property type="entry name" value="Cu-oxidase_2nd"/>
</dbReference>
<dbReference type="Pfam" id="PF07732">
    <property type="entry name" value="Cu-oxidase_3"/>
    <property type="match status" value="1"/>
</dbReference>
<name>A0A017T938_9BACT</name>